<dbReference type="PANTHER" id="PTHR23078:SF3">
    <property type="entry name" value="VESICLE-FUSING ATPASE"/>
    <property type="match status" value="1"/>
</dbReference>
<protein>
    <recommendedName>
        <fullName evidence="4">Vesicle-fusing ATPase</fullName>
        <ecNumber evidence="4">3.6.4.6</ecNumber>
    </recommendedName>
</protein>
<feature type="signal peptide" evidence="5">
    <location>
        <begin position="1"/>
        <end position="28"/>
    </location>
</feature>
<dbReference type="PANTHER" id="PTHR23078">
    <property type="entry name" value="VESICULAR-FUSION PROTEIN NSF"/>
    <property type="match status" value="1"/>
</dbReference>
<dbReference type="EMBL" id="GL832985">
    <property type="protein sequence ID" value="EGD79382.1"/>
    <property type="molecule type" value="Genomic_DNA"/>
</dbReference>
<keyword evidence="4" id="KW-0963">Cytoplasm</keyword>
<gene>
    <name evidence="7" type="ORF">PTSG_09792</name>
</gene>
<evidence type="ECO:0000256" key="3">
    <source>
        <dbReference type="ARBA" id="ARBA00022840"/>
    </source>
</evidence>
<organism evidence="8">
    <name type="scientific">Salpingoeca rosetta (strain ATCC 50818 / BSB-021)</name>
    <dbReference type="NCBI Taxonomy" id="946362"/>
    <lineage>
        <taxon>Eukaryota</taxon>
        <taxon>Choanoflagellata</taxon>
        <taxon>Craspedida</taxon>
        <taxon>Salpingoecidae</taxon>
        <taxon>Salpingoeca</taxon>
    </lineage>
</organism>
<keyword evidence="4" id="KW-0479">Metal-binding</keyword>
<comment type="cofactor">
    <cofactor evidence="4">
        <name>Mg(2+)</name>
        <dbReference type="ChEBI" id="CHEBI:18420"/>
    </cofactor>
    <text evidence="4">Binds 1 Mg(2+) ion per subunit.</text>
</comment>
<keyword evidence="4" id="KW-0813">Transport</keyword>
<dbReference type="GO" id="GO:0005524">
    <property type="term" value="F:ATP binding"/>
    <property type="evidence" value="ECO:0007669"/>
    <property type="project" value="UniProtKB-UniRule"/>
</dbReference>
<keyword evidence="4" id="KW-0653">Protein transport</keyword>
<dbReference type="SUPFAM" id="SSF50911">
    <property type="entry name" value="Mannose 6-phosphate receptor domain"/>
    <property type="match status" value="1"/>
</dbReference>
<evidence type="ECO:0000256" key="4">
    <source>
        <dbReference type="RuleBase" id="RU367045"/>
    </source>
</evidence>
<keyword evidence="8" id="KW-1185">Reference proteome</keyword>
<dbReference type="SUPFAM" id="SSF52540">
    <property type="entry name" value="P-loop containing nucleoside triphosphate hydrolases"/>
    <property type="match status" value="1"/>
</dbReference>
<dbReference type="InterPro" id="IPR039812">
    <property type="entry name" value="Vesicle-fus_ATPase"/>
</dbReference>
<dbReference type="SUPFAM" id="SSF81296">
    <property type="entry name" value="E set domains"/>
    <property type="match status" value="1"/>
</dbReference>
<sequence>MTTMMRTLLVRVAACVLGVMAMVATAHASDGSSTAEADNNAGGIPDVWEMDGARFDLAALKLEVFAAPIASVGGSSLRLKLGGGLPCKTMAGQPAHQRHFSDDSATAACMLVPGVPPNVAASTAGARISLLDAGNPGIGFVVSLQGGDHCEVVKRGRKLDARFLCDPTGARRSVTAWEGQGMNVCHYVMEIRTQQACPAHTTSARPVEPLLSGVSGCASDTDTSTSGCKQGMTLVVHGRGFQHNVAAADVLIGDATCLNTRIMSNWQLTCTLPDVPSLHPTLEVRLHHADGEPTVLRVENAVTYAPSPQRLHHQFQTFEDLGVGGLNKEISEIYRRVFQSRALPSNIVSALGIKHIKGILLYGPPGSGKTLVAR</sequence>
<keyword evidence="3 4" id="KW-0067">ATP-binding</keyword>
<dbReference type="OrthoDB" id="9982946at2759"/>
<proteinExistence type="inferred from homology"/>
<dbReference type="GO" id="GO:0016887">
    <property type="term" value="F:ATP hydrolysis activity"/>
    <property type="evidence" value="ECO:0007669"/>
    <property type="project" value="InterPro"/>
</dbReference>
<accession>F2UP27</accession>
<name>F2UP27_SALR5</name>
<dbReference type="InterPro" id="IPR002909">
    <property type="entry name" value="IPT_dom"/>
</dbReference>
<evidence type="ECO:0000256" key="5">
    <source>
        <dbReference type="SAM" id="SignalP"/>
    </source>
</evidence>
<evidence type="ECO:0000256" key="1">
    <source>
        <dbReference type="ARBA" id="ARBA00006914"/>
    </source>
</evidence>
<comment type="catalytic activity">
    <reaction evidence="4">
        <text>ATP + H2O = ADP + phosphate + H(+)</text>
        <dbReference type="Rhea" id="RHEA:13065"/>
        <dbReference type="ChEBI" id="CHEBI:15377"/>
        <dbReference type="ChEBI" id="CHEBI:15378"/>
        <dbReference type="ChEBI" id="CHEBI:30616"/>
        <dbReference type="ChEBI" id="CHEBI:43474"/>
        <dbReference type="ChEBI" id="CHEBI:456216"/>
        <dbReference type="EC" id="3.6.4.6"/>
    </reaction>
</comment>
<dbReference type="GO" id="GO:0046872">
    <property type="term" value="F:metal ion binding"/>
    <property type="evidence" value="ECO:0007669"/>
    <property type="project" value="UniProtKB-UniRule"/>
</dbReference>
<dbReference type="eggNOG" id="KOG0741">
    <property type="taxonomic scope" value="Eukaryota"/>
</dbReference>
<dbReference type="Pfam" id="PF01833">
    <property type="entry name" value="TIG"/>
    <property type="match status" value="1"/>
</dbReference>
<evidence type="ECO:0000313" key="7">
    <source>
        <dbReference type="EMBL" id="EGD79382.1"/>
    </source>
</evidence>
<comment type="subcellular location">
    <subcellularLocation>
        <location evidence="4">Cytoplasm</location>
    </subcellularLocation>
</comment>
<feature type="chain" id="PRO_5003287898" description="Vesicle-fusing ATPase" evidence="5">
    <location>
        <begin position="29"/>
        <end position="374"/>
    </location>
</feature>
<dbReference type="InterPro" id="IPR027417">
    <property type="entry name" value="P-loop_NTPase"/>
</dbReference>
<keyword evidence="2 4" id="KW-0547">Nucleotide-binding</keyword>
<keyword evidence="4" id="KW-0378">Hydrolase</keyword>
<dbReference type="KEGG" id="sre:PTSG_09792"/>
<reference evidence="7" key="1">
    <citation type="submission" date="2009-08" db="EMBL/GenBank/DDBJ databases">
        <title>Annotation of Salpingoeca rosetta.</title>
        <authorList>
            <consortium name="The Broad Institute Genome Sequencing Platform"/>
            <person name="Russ C."/>
            <person name="Cuomo C."/>
            <person name="Burger G."/>
            <person name="Gray M.W."/>
            <person name="Holland P.W.H."/>
            <person name="King N."/>
            <person name="Lang F.B.F."/>
            <person name="Roger A.J."/>
            <person name="Ruiz-Trillo I."/>
            <person name="Young S.K."/>
            <person name="Zeng Q."/>
            <person name="Gargeya S."/>
            <person name="Alvarado L."/>
            <person name="Berlin A."/>
            <person name="Chapman S.B."/>
            <person name="Chen Z."/>
            <person name="Freedman E."/>
            <person name="Gellesch M."/>
            <person name="Goldberg J."/>
            <person name="Griggs A."/>
            <person name="Gujja S."/>
            <person name="Heilman E."/>
            <person name="Heiman D."/>
            <person name="Howarth C."/>
            <person name="Mehta T."/>
            <person name="Neiman D."/>
            <person name="Pearson M."/>
            <person name="Roberts A."/>
            <person name="Saif S."/>
            <person name="Shea T."/>
            <person name="Shenoy N."/>
            <person name="Sisk P."/>
            <person name="Stolte C."/>
            <person name="Sykes S."/>
            <person name="White J."/>
            <person name="Yandava C."/>
            <person name="Haas B."/>
            <person name="Nusbaum C."/>
            <person name="Birren B."/>
        </authorList>
    </citation>
    <scope>NUCLEOTIDE SEQUENCE [LARGE SCALE GENOMIC DNA]</scope>
    <source>
        <strain evidence="7">ATCC 50818</strain>
    </source>
</reference>
<dbReference type="GeneID" id="16069693"/>
<dbReference type="GO" id="GO:0043001">
    <property type="term" value="P:Golgi to plasma membrane protein transport"/>
    <property type="evidence" value="ECO:0007669"/>
    <property type="project" value="TreeGrafter"/>
</dbReference>
<comment type="function">
    <text evidence="4">Required for vesicle-mediated transport. Catalyzes the fusion of transport vesicles within the Golgi cisternae. Is also required for transport from the endoplasmic reticulum to the Golgi stack. Seems to function as a fusion protein required for the delivery of cargo proteins to all compartments of the Golgi stack independent of vesicle origin.</text>
</comment>
<evidence type="ECO:0000256" key="2">
    <source>
        <dbReference type="ARBA" id="ARBA00022741"/>
    </source>
</evidence>
<dbReference type="Proteomes" id="UP000007799">
    <property type="component" value="Unassembled WGS sequence"/>
</dbReference>
<dbReference type="Gene3D" id="2.70.130.10">
    <property type="entry name" value="Mannose-6-phosphate receptor binding domain"/>
    <property type="match status" value="1"/>
</dbReference>
<comment type="similarity">
    <text evidence="1 4">Belongs to the AAA ATPase family.</text>
</comment>
<keyword evidence="4" id="KW-0931">ER-Golgi transport</keyword>
<dbReference type="RefSeq" id="XP_004989151.1">
    <property type="nucleotide sequence ID" value="XM_004989094.1"/>
</dbReference>
<dbReference type="InParanoid" id="F2UP27"/>
<evidence type="ECO:0000313" key="8">
    <source>
        <dbReference type="Proteomes" id="UP000007799"/>
    </source>
</evidence>
<dbReference type="EC" id="3.6.4.6" evidence="4"/>
<dbReference type="GO" id="GO:0006891">
    <property type="term" value="P:intra-Golgi vesicle-mediated transport"/>
    <property type="evidence" value="ECO:0007669"/>
    <property type="project" value="TreeGrafter"/>
</dbReference>
<dbReference type="GO" id="GO:0005795">
    <property type="term" value="C:Golgi stack"/>
    <property type="evidence" value="ECO:0007669"/>
    <property type="project" value="TreeGrafter"/>
</dbReference>
<dbReference type="AlphaFoldDB" id="F2UP27"/>
<dbReference type="InterPro" id="IPR009011">
    <property type="entry name" value="Man6P_isomerase_rcpt-bd_dom_sf"/>
</dbReference>
<dbReference type="InterPro" id="IPR014756">
    <property type="entry name" value="Ig_E-set"/>
</dbReference>
<evidence type="ECO:0000259" key="6">
    <source>
        <dbReference type="Pfam" id="PF01833"/>
    </source>
</evidence>
<dbReference type="Gene3D" id="3.40.50.300">
    <property type="entry name" value="P-loop containing nucleotide triphosphate hydrolases"/>
    <property type="match status" value="1"/>
</dbReference>
<feature type="domain" description="IPT/TIG" evidence="6">
    <location>
        <begin position="228"/>
        <end position="277"/>
    </location>
</feature>
<keyword evidence="5" id="KW-0732">Signal</keyword>
<dbReference type="STRING" id="946362.F2UP27"/>
<dbReference type="GO" id="GO:0035494">
    <property type="term" value="P:SNARE complex disassembly"/>
    <property type="evidence" value="ECO:0007669"/>
    <property type="project" value="InterPro"/>
</dbReference>
<keyword evidence="4" id="KW-0460">Magnesium</keyword>